<sequence>MSLYTLGLCLLFKRHMAFRCQAFSRRMCAMDPCDRNLDVDVGGFISGQHQWTRNLSQITKTWMITRKGSVLLLPLSLAFFQVNGVSDSVFARTTALSACICSITGLVSSNWYLASESSFSARRIRQLWITASYSPGAMESVDFWVFVSFPLSAITWSFCFCIATIFFITWTRSADVLDVSSRTGLSFTTTAGFITVLTASHIVQMYRATKFLRESKFICSLFR</sequence>
<evidence type="ECO:0000313" key="4">
    <source>
        <dbReference type="Proteomes" id="UP000027222"/>
    </source>
</evidence>
<feature type="chain" id="PRO_5001646490" evidence="2">
    <location>
        <begin position="18"/>
        <end position="223"/>
    </location>
</feature>
<dbReference type="HOGENOM" id="CLU_087664_0_0_1"/>
<dbReference type="Proteomes" id="UP000027222">
    <property type="component" value="Unassembled WGS sequence"/>
</dbReference>
<evidence type="ECO:0000256" key="1">
    <source>
        <dbReference type="SAM" id="Phobius"/>
    </source>
</evidence>
<keyword evidence="4" id="KW-1185">Reference proteome</keyword>
<evidence type="ECO:0000256" key="2">
    <source>
        <dbReference type="SAM" id="SignalP"/>
    </source>
</evidence>
<keyword evidence="1" id="KW-0472">Membrane</keyword>
<dbReference type="OrthoDB" id="10616356at2759"/>
<organism evidence="3 4">
    <name type="scientific">Galerina marginata (strain CBS 339.88)</name>
    <dbReference type="NCBI Taxonomy" id="685588"/>
    <lineage>
        <taxon>Eukaryota</taxon>
        <taxon>Fungi</taxon>
        <taxon>Dikarya</taxon>
        <taxon>Basidiomycota</taxon>
        <taxon>Agaricomycotina</taxon>
        <taxon>Agaricomycetes</taxon>
        <taxon>Agaricomycetidae</taxon>
        <taxon>Agaricales</taxon>
        <taxon>Agaricineae</taxon>
        <taxon>Strophariaceae</taxon>
        <taxon>Galerina</taxon>
    </lineage>
</organism>
<protein>
    <submittedName>
        <fullName evidence="3">Uncharacterized protein</fullName>
    </submittedName>
</protein>
<dbReference type="EMBL" id="KL142374">
    <property type="protein sequence ID" value="KDR78770.1"/>
    <property type="molecule type" value="Genomic_DNA"/>
</dbReference>
<evidence type="ECO:0000313" key="3">
    <source>
        <dbReference type="EMBL" id="KDR78770.1"/>
    </source>
</evidence>
<accession>A0A067T6E3</accession>
<feature type="transmembrane region" description="Helical" evidence="1">
    <location>
        <begin position="143"/>
        <end position="171"/>
    </location>
</feature>
<proteinExistence type="predicted"/>
<dbReference type="AlphaFoldDB" id="A0A067T6E3"/>
<feature type="transmembrane region" description="Helical" evidence="1">
    <location>
        <begin position="183"/>
        <end position="203"/>
    </location>
</feature>
<feature type="transmembrane region" description="Helical" evidence="1">
    <location>
        <begin position="89"/>
        <end position="113"/>
    </location>
</feature>
<name>A0A067T6E3_GALM3</name>
<reference evidence="4" key="1">
    <citation type="journal article" date="2014" name="Proc. Natl. Acad. Sci. U.S.A.">
        <title>Extensive sampling of basidiomycete genomes demonstrates inadequacy of the white-rot/brown-rot paradigm for wood decay fungi.</title>
        <authorList>
            <person name="Riley R."/>
            <person name="Salamov A.A."/>
            <person name="Brown D.W."/>
            <person name="Nagy L.G."/>
            <person name="Floudas D."/>
            <person name="Held B.W."/>
            <person name="Levasseur A."/>
            <person name="Lombard V."/>
            <person name="Morin E."/>
            <person name="Otillar R."/>
            <person name="Lindquist E.A."/>
            <person name="Sun H."/>
            <person name="LaButti K.M."/>
            <person name="Schmutz J."/>
            <person name="Jabbour D."/>
            <person name="Luo H."/>
            <person name="Baker S.E."/>
            <person name="Pisabarro A.G."/>
            <person name="Walton J.D."/>
            <person name="Blanchette R.A."/>
            <person name="Henrissat B."/>
            <person name="Martin F."/>
            <person name="Cullen D."/>
            <person name="Hibbett D.S."/>
            <person name="Grigoriev I.V."/>
        </authorList>
    </citation>
    <scope>NUCLEOTIDE SEQUENCE [LARGE SCALE GENOMIC DNA]</scope>
    <source>
        <strain evidence="4">CBS 339.88</strain>
    </source>
</reference>
<keyword evidence="2" id="KW-0732">Signal</keyword>
<gene>
    <name evidence="3" type="ORF">GALMADRAFT_1268350</name>
</gene>
<feature type="signal peptide" evidence="2">
    <location>
        <begin position="1"/>
        <end position="17"/>
    </location>
</feature>
<keyword evidence="1" id="KW-0812">Transmembrane</keyword>
<keyword evidence="1" id="KW-1133">Transmembrane helix</keyword>